<reference evidence="5" key="1">
    <citation type="submission" date="2016-11" db="EMBL/GenBank/DDBJ databases">
        <authorList>
            <person name="Varghese N."/>
            <person name="Submissions S."/>
        </authorList>
    </citation>
    <scope>NUCLEOTIDE SEQUENCE [LARGE SCALE GENOMIC DNA]</scope>
    <source>
        <strain evidence="5">DX253</strain>
    </source>
</reference>
<dbReference type="AlphaFoldDB" id="A0A1M6PDY0"/>
<dbReference type="Proteomes" id="UP000184203">
    <property type="component" value="Unassembled WGS sequence"/>
</dbReference>
<dbReference type="Pfam" id="PF00497">
    <property type="entry name" value="SBP_bac_3"/>
    <property type="match status" value="1"/>
</dbReference>
<dbReference type="PANTHER" id="PTHR35936">
    <property type="entry name" value="MEMBRANE-BOUND LYTIC MUREIN TRANSGLYCOSYLASE F"/>
    <property type="match status" value="1"/>
</dbReference>
<dbReference type="PANTHER" id="PTHR35936:SF17">
    <property type="entry name" value="ARGININE-BINDING EXTRACELLULAR PROTEIN ARTP"/>
    <property type="match status" value="1"/>
</dbReference>
<evidence type="ECO:0000256" key="2">
    <source>
        <dbReference type="SAM" id="MobiDB-lite"/>
    </source>
</evidence>
<evidence type="ECO:0000313" key="4">
    <source>
        <dbReference type="EMBL" id="SHK06121.1"/>
    </source>
</evidence>
<dbReference type="PROSITE" id="PS51257">
    <property type="entry name" value="PROKAR_LIPOPROTEIN"/>
    <property type="match status" value="1"/>
</dbReference>
<evidence type="ECO:0000256" key="1">
    <source>
        <dbReference type="ARBA" id="ARBA00022729"/>
    </source>
</evidence>
<keyword evidence="1" id="KW-0732">Signal</keyword>
<sequence>MDRRTYLKASSGAVAALAFAGCLGDSGGSGSDDNGDNGDNGDDEKTSSDGKDDSDTGKILIGSDIPYKPFEYRTADGSLEGFDPGIAEAIFKGQLDREYEFKKAGFDTIIDSLKNKNFRLIMSAMTITDKRAEKVDFSDPYFTAYQTVAIRKGGGIEKLDDLKGKTVAVQKGTTGESAAEKVKEDFGGSLTIHSYDQIAGAFNALRNQQAVAVINDNTVNAEFVNKMDGVVFLEGEGEAAKQGKNAPDYLTLTIEEYGIAFRKDDDDLRKQVNEAIKAIKDDGTYDKIYDKYFEG</sequence>
<accession>A0A1M6PDY0</accession>
<dbReference type="SUPFAM" id="SSF53850">
    <property type="entry name" value="Periplasmic binding protein-like II"/>
    <property type="match status" value="1"/>
</dbReference>
<evidence type="ECO:0000259" key="3">
    <source>
        <dbReference type="SMART" id="SM00062"/>
    </source>
</evidence>
<gene>
    <name evidence="4" type="ORF">SAMN05444342_0441</name>
</gene>
<dbReference type="Gene3D" id="3.40.190.10">
    <property type="entry name" value="Periplasmic binding protein-like II"/>
    <property type="match status" value="2"/>
</dbReference>
<dbReference type="CDD" id="cd13624">
    <property type="entry name" value="PBP2_Arg_Lys_His"/>
    <property type="match status" value="1"/>
</dbReference>
<proteinExistence type="predicted"/>
<evidence type="ECO:0000313" key="5">
    <source>
        <dbReference type="Proteomes" id="UP000184203"/>
    </source>
</evidence>
<feature type="region of interest" description="Disordered" evidence="2">
    <location>
        <begin position="26"/>
        <end position="62"/>
    </location>
</feature>
<dbReference type="RefSeq" id="WP_026177705.1">
    <property type="nucleotide sequence ID" value="NZ_AEMG01000007.1"/>
</dbReference>
<feature type="compositionally biased region" description="Basic and acidic residues" evidence="2">
    <location>
        <begin position="43"/>
        <end position="56"/>
    </location>
</feature>
<dbReference type="InterPro" id="IPR001638">
    <property type="entry name" value="Solute-binding_3/MltF_N"/>
</dbReference>
<protein>
    <submittedName>
        <fullName evidence="4">Amino acid ABC transporter substrate-binding protein, PAAT family</fullName>
    </submittedName>
</protein>
<dbReference type="EMBL" id="FRAN01000001">
    <property type="protein sequence ID" value="SHK06121.1"/>
    <property type="molecule type" value="Genomic_DNA"/>
</dbReference>
<feature type="domain" description="Solute-binding protein family 3/N-terminal" evidence="3">
    <location>
        <begin position="58"/>
        <end position="295"/>
    </location>
</feature>
<organism evidence="4 5">
    <name type="scientific">Haladaptatus paucihalophilus DX253</name>
    <dbReference type="NCBI Taxonomy" id="797209"/>
    <lineage>
        <taxon>Archaea</taxon>
        <taxon>Methanobacteriati</taxon>
        <taxon>Methanobacteriota</taxon>
        <taxon>Stenosarchaea group</taxon>
        <taxon>Halobacteria</taxon>
        <taxon>Halobacteriales</taxon>
        <taxon>Haladaptataceae</taxon>
        <taxon>Haladaptatus</taxon>
    </lineage>
</organism>
<feature type="compositionally biased region" description="Acidic residues" evidence="2">
    <location>
        <begin position="33"/>
        <end position="42"/>
    </location>
</feature>
<name>A0A1M6PDY0_HALPU</name>
<keyword evidence="5" id="KW-1185">Reference proteome</keyword>
<dbReference type="SMART" id="SM00062">
    <property type="entry name" value="PBPb"/>
    <property type="match status" value="1"/>
</dbReference>